<evidence type="ECO:0000313" key="2">
    <source>
        <dbReference type="EMBL" id="CAA9569288.1"/>
    </source>
</evidence>
<evidence type="ECO:0000256" key="1">
    <source>
        <dbReference type="SAM" id="SignalP"/>
    </source>
</evidence>
<name>A0A6J4VB11_9DEIN</name>
<protein>
    <recommendedName>
        <fullName evidence="3">Outer membrane protein beta-barrel domain-containing protein</fullName>
    </recommendedName>
</protein>
<dbReference type="AlphaFoldDB" id="A0A6J4VB11"/>
<reference evidence="2" key="1">
    <citation type="submission" date="2020-02" db="EMBL/GenBank/DDBJ databases">
        <authorList>
            <person name="Meier V. D."/>
        </authorList>
    </citation>
    <scope>NUCLEOTIDE SEQUENCE</scope>
    <source>
        <strain evidence="2">AVDCRST_MAG86</strain>
    </source>
</reference>
<feature type="chain" id="PRO_5027114689" description="Outer membrane protein beta-barrel domain-containing protein" evidence="1">
    <location>
        <begin position="27"/>
        <end position="189"/>
    </location>
</feature>
<gene>
    <name evidence="2" type="ORF">AVDCRST_MAG86-1408</name>
</gene>
<keyword evidence="1" id="KW-0732">Signal</keyword>
<evidence type="ECO:0008006" key="3">
    <source>
        <dbReference type="Google" id="ProtNLM"/>
    </source>
</evidence>
<proteinExistence type="predicted"/>
<feature type="signal peptide" evidence="1">
    <location>
        <begin position="1"/>
        <end position="26"/>
    </location>
</feature>
<dbReference type="EMBL" id="CADCWP010000106">
    <property type="protein sequence ID" value="CAA9569288.1"/>
    <property type="molecule type" value="Genomic_DNA"/>
</dbReference>
<sequence>MTRLQRAFSLVLLTLFTLSFTFPAKAQILGDAAPALLNTAARVPLSLEFGAENLLTRRLGLRVGGALYPLPLLLDRELNVEGFADLTYTLRGGVGNALANASASLYVGAGPRYRLINSELFLDGDAPGGYLGAGGVAGADFRLGVIGFSLLSAFAEAGADYLWPAGEGVEEGRLSPRVRVGLSLPFVGF</sequence>
<organism evidence="2">
    <name type="scientific">uncultured Truepera sp</name>
    <dbReference type="NCBI Taxonomy" id="543023"/>
    <lineage>
        <taxon>Bacteria</taxon>
        <taxon>Thermotogati</taxon>
        <taxon>Deinococcota</taxon>
        <taxon>Deinococci</taxon>
        <taxon>Trueperales</taxon>
        <taxon>Trueperaceae</taxon>
        <taxon>Truepera</taxon>
        <taxon>environmental samples</taxon>
    </lineage>
</organism>
<accession>A0A6J4VB11</accession>